<evidence type="ECO:0000259" key="1">
    <source>
        <dbReference type="PROSITE" id="PS51736"/>
    </source>
</evidence>
<dbReference type="STRING" id="212717.CTC_02152"/>
<dbReference type="SMART" id="SM00857">
    <property type="entry name" value="Resolvase"/>
    <property type="match status" value="1"/>
</dbReference>
<name>Q892F0_CLOTE</name>
<gene>
    <name evidence="3" type="ordered locus">CTC_02152</name>
</gene>
<dbReference type="InterPro" id="IPR025827">
    <property type="entry name" value="Zn_ribbon_recom_dom"/>
</dbReference>
<evidence type="ECO:0000313" key="3">
    <source>
        <dbReference type="EMBL" id="AAO36645.1"/>
    </source>
</evidence>
<dbReference type="Pfam" id="PF13408">
    <property type="entry name" value="Zn_ribbon_recom"/>
    <property type="match status" value="1"/>
</dbReference>
<dbReference type="Gene3D" id="3.40.50.1390">
    <property type="entry name" value="Resolvase, N-terminal catalytic domain"/>
    <property type="match status" value="1"/>
</dbReference>
<sequence length="499" mass="58132">MEDDFMRAVAYARFSSDNQREESIEAQIMDIKKYALKNNITVLREYVDEAISGRTFERKSFKRMIEDAKKNMFDLILVHKVDRFARNRYDAAIYKSILKKHNIKIKYVMQPIDDSPEGNLMEGILESFAEYYSENLANEVMKGLKINAKKAQFNGGYPPLGYDIAEDKTYIINEREARIVREIFDLYLDGIGYKKIADILNNKGYKNKRGKPFVFNSIPTILKNDKYCGIYTYNKTSRKYKNGRRNLKKYNKDEDIIRVEDGIPKIISKEKFNTAQQEIKKRTKSRGKKIAVREYILSGLIKCECERKMSGYAQKRSKESNRYFYYRCTGCNNSIRAEKIETIATNFIKEQVFRDIDNLIIKIHKYIADQEAESPSELKYLKNELSNSNNQINNIVKMISNGVTSMHLAKKLEELETYIDGIQQRIGEINRMSVIPEDEIKNWLLELKNSFDNGKNIKKIISVFIKNIEITKEDINIDFFVKAPYKGANSLSVAPSAPY</sequence>
<dbReference type="GO" id="GO:0003677">
    <property type="term" value="F:DNA binding"/>
    <property type="evidence" value="ECO:0007669"/>
    <property type="project" value="InterPro"/>
</dbReference>
<dbReference type="AlphaFoldDB" id="Q892F0"/>
<dbReference type="Proteomes" id="UP000001412">
    <property type="component" value="Chromosome"/>
</dbReference>
<proteinExistence type="predicted"/>
<dbReference type="EMBL" id="AE015927">
    <property type="protein sequence ID" value="AAO36645.1"/>
    <property type="molecule type" value="Genomic_DNA"/>
</dbReference>
<dbReference type="OrthoDB" id="1938647at2"/>
<dbReference type="HOGENOM" id="CLU_010686_18_11_9"/>
<dbReference type="CDD" id="cd00338">
    <property type="entry name" value="Ser_Recombinase"/>
    <property type="match status" value="1"/>
</dbReference>
<reference evidence="3 4" key="1">
    <citation type="journal article" date="2003" name="Proc. Natl. Acad. Sci. U.S.A.">
        <title>The genome sequence of Clostridium tetani, the causative agent of tetanus disease.</title>
        <authorList>
            <person name="Brueggemann H."/>
            <person name="Baumer S."/>
            <person name="Fricke W.F."/>
            <person name="Wiezer A."/>
            <person name="Liesegang H."/>
            <person name="Decker I."/>
            <person name="Herzberg C."/>
            <person name="Martinez-Arias R."/>
            <person name="Merkl R."/>
            <person name="Henne A."/>
            <person name="Gottschalk G."/>
        </authorList>
    </citation>
    <scope>NUCLEOTIDE SEQUENCE [LARGE SCALE GENOMIC DNA]</scope>
    <source>
        <strain evidence="4">Massachusetts / E88</strain>
    </source>
</reference>
<dbReference type="Pfam" id="PF00239">
    <property type="entry name" value="Resolvase"/>
    <property type="match status" value="1"/>
</dbReference>
<protein>
    <submittedName>
        <fullName evidence="3">DNA integration/recombination protein</fullName>
    </submittedName>
</protein>
<dbReference type="PANTHER" id="PTHR30461">
    <property type="entry name" value="DNA-INVERTASE FROM LAMBDOID PROPHAGE"/>
    <property type="match status" value="1"/>
</dbReference>
<organism evidence="3 4">
    <name type="scientific">Clostridium tetani (strain Massachusetts / E88)</name>
    <dbReference type="NCBI Taxonomy" id="212717"/>
    <lineage>
        <taxon>Bacteria</taxon>
        <taxon>Bacillati</taxon>
        <taxon>Bacillota</taxon>
        <taxon>Clostridia</taxon>
        <taxon>Eubacteriales</taxon>
        <taxon>Clostridiaceae</taxon>
        <taxon>Clostridium</taxon>
    </lineage>
</organism>
<dbReference type="GO" id="GO:0000150">
    <property type="term" value="F:DNA strand exchange activity"/>
    <property type="evidence" value="ECO:0007669"/>
    <property type="project" value="InterPro"/>
</dbReference>
<dbReference type="Gene3D" id="3.90.1750.20">
    <property type="entry name" value="Putative Large Serine Recombinase, Chain B, Domain 2"/>
    <property type="match status" value="1"/>
</dbReference>
<dbReference type="PANTHER" id="PTHR30461:SF23">
    <property type="entry name" value="DNA RECOMBINASE-RELATED"/>
    <property type="match status" value="1"/>
</dbReference>
<dbReference type="SUPFAM" id="SSF53041">
    <property type="entry name" value="Resolvase-like"/>
    <property type="match status" value="1"/>
</dbReference>
<evidence type="ECO:0000259" key="2">
    <source>
        <dbReference type="PROSITE" id="PS51737"/>
    </source>
</evidence>
<dbReference type="InterPro" id="IPR050639">
    <property type="entry name" value="SSR_resolvase"/>
</dbReference>
<dbReference type="PROSITE" id="PS51737">
    <property type="entry name" value="RECOMBINASE_DNA_BIND"/>
    <property type="match status" value="1"/>
</dbReference>
<dbReference type="InterPro" id="IPR038109">
    <property type="entry name" value="DNA_bind_recomb_sf"/>
</dbReference>
<dbReference type="Pfam" id="PF07508">
    <property type="entry name" value="Recombinase"/>
    <property type="match status" value="1"/>
</dbReference>
<keyword evidence="4" id="KW-1185">Reference proteome</keyword>
<feature type="domain" description="Recombinase" evidence="2">
    <location>
        <begin position="159"/>
        <end position="285"/>
    </location>
</feature>
<dbReference type="KEGG" id="ctc:CTC_02152"/>
<dbReference type="InterPro" id="IPR006119">
    <property type="entry name" value="Resolv_N"/>
</dbReference>
<evidence type="ECO:0000313" key="4">
    <source>
        <dbReference type="Proteomes" id="UP000001412"/>
    </source>
</evidence>
<dbReference type="InterPro" id="IPR011109">
    <property type="entry name" value="DNA_bind_recombinase_dom"/>
</dbReference>
<feature type="domain" description="Resolvase/invertase-type recombinase catalytic" evidence="1">
    <location>
        <begin position="7"/>
        <end position="152"/>
    </location>
</feature>
<accession>Q892F0</accession>
<dbReference type="PROSITE" id="PS51736">
    <property type="entry name" value="RECOMBINASES_3"/>
    <property type="match status" value="1"/>
</dbReference>
<dbReference type="InterPro" id="IPR036162">
    <property type="entry name" value="Resolvase-like_N_sf"/>
</dbReference>